<evidence type="ECO:0000313" key="1">
    <source>
        <dbReference type="EMBL" id="QDV74639.1"/>
    </source>
</evidence>
<accession>A0A518KA22</accession>
<dbReference type="EMBL" id="CP036349">
    <property type="protein sequence ID" value="QDV74639.1"/>
    <property type="molecule type" value="Genomic_DNA"/>
</dbReference>
<gene>
    <name evidence="1" type="ORF">Spa11_28450</name>
</gene>
<proteinExistence type="predicted"/>
<dbReference type="RefSeq" id="WP_145113217.1">
    <property type="nucleotide sequence ID" value="NZ_CP036349.1"/>
</dbReference>
<keyword evidence="2" id="KW-1185">Reference proteome</keyword>
<dbReference type="AlphaFoldDB" id="A0A518KA22"/>
<dbReference type="Proteomes" id="UP000316426">
    <property type="component" value="Chromosome"/>
</dbReference>
<organism evidence="1 2">
    <name type="scientific">Botrimarina mediterranea</name>
    <dbReference type="NCBI Taxonomy" id="2528022"/>
    <lineage>
        <taxon>Bacteria</taxon>
        <taxon>Pseudomonadati</taxon>
        <taxon>Planctomycetota</taxon>
        <taxon>Planctomycetia</taxon>
        <taxon>Pirellulales</taxon>
        <taxon>Lacipirellulaceae</taxon>
        <taxon>Botrimarina</taxon>
    </lineage>
</organism>
<evidence type="ECO:0000313" key="2">
    <source>
        <dbReference type="Proteomes" id="UP000316426"/>
    </source>
</evidence>
<reference evidence="1 2" key="1">
    <citation type="submission" date="2019-02" db="EMBL/GenBank/DDBJ databases">
        <title>Deep-cultivation of Planctomycetes and their phenomic and genomic characterization uncovers novel biology.</title>
        <authorList>
            <person name="Wiegand S."/>
            <person name="Jogler M."/>
            <person name="Boedeker C."/>
            <person name="Pinto D."/>
            <person name="Vollmers J."/>
            <person name="Rivas-Marin E."/>
            <person name="Kohn T."/>
            <person name="Peeters S.H."/>
            <person name="Heuer A."/>
            <person name="Rast P."/>
            <person name="Oberbeckmann S."/>
            <person name="Bunk B."/>
            <person name="Jeske O."/>
            <person name="Meyerdierks A."/>
            <person name="Storesund J.E."/>
            <person name="Kallscheuer N."/>
            <person name="Luecker S."/>
            <person name="Lage O.M."/>
            <person name="Pohl T."/>
            <person name="Merkel B.J."/>
            <person name="Hornburger P."/>
            <person name="Mueller R.-W."/>
            <person name="Bruemmer F."/>
            <person name="Labrenz M."/>
            <person name="Spormann A.M."/>
            <person name="Op den Camp H."/>
            <person name="Overmann J."/>
            <person name="Amann R."/>
            <person name="Jetten M.S.M."/>
            <person name="Mascher T."/>
            <person name="Medema M.H."/>
            <person name="Devos D.P."/>
            <person name="Kaster A.-K."/>
            <person name="Ovreas L."/>
            <person name="Rohde M."/>
            <person name="Galperin M.Y."/>
            <person name="Jogler C."/>
        </authorList>
    </citation>
    <scope>NUCLEOTIDE SEQUENCE [LARGE SCALE GENOMIC DNA]</scope>
    <source>
        <strain evidence="1 2">Spa11</strain>
    </source>
</reference>
<protein>
    <submittedName>
        <fullName evidence="1">Uncharacterized protein</fullName>
    </submittedName>
</protein>
<name>A0A518KA22_9BACT</name>
<dbReference type="KEGG" id="bmei:Spa11_28450"/>
<sequence>MLIVIGLVALVLAVDQRARQIERAQHYDGYFFVIVRSQQGMNTMQVRCSRFRDLHELTASTEPWAGLKNNGIDRHADWPPKVWLTRTDWSAATREKAIDIACGGTFDEPEYSDNPQLKIGDRLFFDFVAGGHKQ</sequence>